<gene>
    <name evidence="1" type="ORF">AEST_22280</name>
</gene>
<dbReference type="AlphaFoldDB" id="J1QHX3"/>
<name>J1QHX3_9ALTE</name>
<evidence type="ECO:0000313" key="2">
    <source>
        <dbReference type="Proteomes" id="UP000012043"/>
    </source>
</evidence>
<sequence>MLKRQPKEQVLLIKTAPFALYNCGSLSLFPTAKDSNQQYGEWL</sequence>
<comment type="caution">
    <text evidence="1">The sequence shown here is derived from an EMBL/GenBank/DDBJ whole genome shotgun (WGS) entry which is preliminary data.</text>
</comment>
<dbReference type="EMBL" id="ALAB01000027">
    <property type="protein sequence ID" value="EJI85126.1"/>
    <property type="molecule type" value="Genomic_DNA"/>
</dbReference>
<proteinExistence type="predicted"/>
<organism evidence="1 2">
    <name type="scientific">Alishewanella aestuarii B11</name>
    <dbReference type="NCBI Taxonomy" id="1197174"/>
    <lineage>
        <taxon>Bacteria</taxon>
        <taxon>Pseudomonadati</taxon>
        <taxon>Pseudomonadota</taxon>
        <taxon>Gammaproteobacteria</taxon>
        <taxon>Alteromonadales</taxon>
        <taxon>Alteromonadaceae</taxon>
        <taxon>Alishewanella</taxon>
    </lineage>
</organism>
<dbReference type="Proteomes" id="UP000012043">
    <property type="component" value="Unassembled WGS sequence"/>
</dbReference>
<evidence type="ECO:0000313" key="1">
    <source>
        <dbReference type="EMBL" id="EJI85126.1"/>
    </source>
</evidence>
<reference evidence="1 2" key="1">
    <citation type="journal article" date="2012" name="J. Bacteriol.">
        <title>Genome Sequence of Pectin-Degrading Alishewanella aestuarii Strain B11T, Isolated from Tidal Flat Sediment.</title>
        <authorList>
            <person name="Jung J."/>
            <person name="Choi S."/>
            <person name="Chun J."/>
            <person name="Park W."/>
        </authorList>
    </citation>
    <scope>NUCLEOTIDE SEQUENCE [LARGE SCALE GENOMIC DNA]</scope>
    <source>
        <strain evidence="1 2">B11</strain>
    </source>
</reference>
<protein>
    <submittedName>
        <fullName evidence="1">Uncharacterized protein</fullName>
    </submittedName>
</protein>
<accession>J1QHX3</accession>
<keyword evidence="2" id="KW-1185">Reference proteome</keyword>